<dbReference type="OrthoDB" id="5979581at2759"/>
<evidence type="ECO:0000313" key="11">
    <source>
        <dbReference type="Proteomes" id="UP000799436"/>
    </source>
</evidence>
<feature type="domain" description="PH" evidence="8">
    <location>
        <begin position="1"/>
        <end position="64"/>
    </location>
</feature>
<dbReference type="InterPro" id="IPR011009">
    <property type="entry name" value="Kinase-like_dom_sf"/>
</dbReference>
<dbReference type="PROSITE" id="PS00108">
    <property type="entry name" value="PROTEIN_KINASE_ST"/>
    <property type="match status" value="1"/>
</dbReference>
<evidence type="ECO:0000256" key="2">
    <source>
        <dbReference type="ARBA" id="ARBA00012425"/>
    </source>
</evidence>
<evidence type="ECO:0000259" key="9">
    <source>
        <dbReference type="PROSITE" id="PS50011"/>
    </source>
</evidence>
<feature type="compositionally biased region" description="Low complexity" evidence="7">
    <location>
        <begin position="357"/>
        <end position="367"/>
    </location>
</feature>
<feature type="compositionally biased region" description="Low complexity" evidence="7">
    <location>
        <begin position="321"/>
        <end position="330"/>
    </location>
</feature>
<keyword evidence="10" id="KW-0808">Transferase</keyword>
<reference evidence="10" key="1">
    <citation type="journal article" date="2020" name="Stud. Mycol.">
        <title>101 Dothideomycetes genomes: a test case for predicting lifestyles and emergence of pathogens.</title>
        <authorList>
            <person name="Haridas S."/>
            <person name="Albert R."/>
            <person name="Binder M."/>
            <person name="Bloem J."/>
            <person name="Labutti K."/>
            <person name="Salamov A."/>
            <person name="Andreopoulos B."/>
            <person name="Baker S."/>
            <person name="Barry K."/>
            <person name="Bills G."/>
            <person name="Bluhm B."/>
            <person name="Cannon C."/>
            <person name="Castanera R."/>
            <person name="Culley D."/>
            <person name="Daum C."/>
            <person name="Ezra D."/>
            <person name="Gonzalez J."/>
            <person name="Henrissat B."/>
            <person name="Kuo A."/>
            <person name="Liang C."/>
            <person name="Lipzen A."/>
            <person name="Lutzoni F."/>
            <person name="Magnuson J."/>
            <person name="Mondo S."/>
            <person name="Nolan M."/>
            <person name="Ohm R."/>
            <person name="Pangilinan J."/>
            <person name="Park H.-J."/>
            <person name="Ramirez L."/>
            <person name="Alfaro M."/>
            <person name="Sun H."/>
            <person name="Tritt A."/>
            <person name="Yoshinaga Y."/>
            <person name="Zwiers L.-H."/>
            <person name="Turgeon B."/>
            <person name="Goodwin S."/>
            <person name="Spatafora J."/>
            <person name="Crous P."/>
            <person name="Grigoriev I."/>
        </authorList>
    </citation>
    <scope>NUCLEOTIDE SEQUENCE</scope>
    <source>
        <strain evidence="10">CBS 116005</strain>
    </source>
</reference>
<keyword evidence="4" id="KW-0067">ATP-binding</keyword>
<evidence type="ECO:0000256" key="1">
    <source>
        <dbReference type="ARBA" id="ARBA00006485"/>
    </source>
</evidence>
<organism evidence="10 11">
    <name type="scientific">Teratosphaeria nubilosa</name>
    <dbReference type="NCBI Taxonomy" id="161662"/>
    <lineage>
        <taxon>Eukaryota</taxon>
        <taxon>Fungi</taxon>
        <taxon>Dikarya</taxon>
        <taxon>Ascomycota</taxon>
        <taxon>Pezizomycotina</taxon>
        <taxon>Dothideomycetes</taxon>
        <taxon>Dothideomycetidae</taxon>
        <taxon>Mycosphaerellales</taxon>
        <taxon>Teratosphaeriaceae</taxon>
        <taxon>Teratosphaeria</taxon>
    </lineage>
</organism>
<feature type="region of interest" description="Disordered" evidence="7">
    <location>
        <begin position="436"/>
        <end position="456"/>
    </location>
</feature>
<keyword evidence="11" id="KW-1185">Reference proteome</keyword>
<accession>A0A6G1LB65</accession>
<evidence type="ECO:0000256" key="7">
    <source>
        <dbReference type="SAM" id="MobiDB-lite"/>
    </source>
</evidence>
<evidence type="ECO:0000313" key="10">
    <source>
        <dbReference type="EMBL" id="KAF2769464.1"/>
    </source>
</evidence>
<keyword evidence="10" id="KW-0418">Kinase</keyword>
<dbReference type="PROSITE" id="PS50003">
    <property type="entry name" value="PH_DOMAIN"/>
    <property type="match status" value="1"/>
</dbReference>
<feature type="compositionally biased region" description="Basic and acidic residues" evidence="7">
    <location>
        <begin position="471"/>
        <end position="489"/>
    </location>
</feature>
<proteinExistence type="inferred from homology"/>
<dbReference type="InterPro" id="IPR050108">
    <property type="entry name" value="CDK"/>
</dbReference>
<dbReference type="InterPro" id="IPR008271">
    <property type="entry name" value="Ser/Thr_kinase_AS"/>
</dbReference>
<dbReference type="GO" id="GO:0005634">
    <property type="term" value="C:nucleus"/>
    <property type="evidence" value="ECO:0007669"/>
    <property type="project" value="TreeGrafter"/>
</dbReference>
<evidence type="ECO:0000256" key="6">
    <source>
        <dbReference type="ARBA" id="ARBA00048367"/>
    </source>
</evidence>
<evidence type="ECO:0000256" key="4">
    <source>
        <dbReference type="ARBA" id="ARBA00022840"/>
    </source>
</evidence>
<gene>
    <name evidence="10" type="ORF">EJ03DRAFT_327315</name>
</gene>
<feature type="region of interest" description="Disordered" evidence="7">
    <location>
        <begin position="335"/>
        <end position="390"/>
    </location>
</feature>
<dbReference type="Pfam" id="PF00069">
    <property type="entry name" value="Pkinase"/>
    <property type="match status" value="1"/>
</dbReference>
<comment type="catalytic activity">
    <reaction evidence="5">
        <text>L-threonyl-[protein] + ATP = O-phospho-L-threonyl-[protein] + ADP + H(+)</text>
        <dbReference type="Rhea" id="RHEA:46608"/>
        <dbReference type="Rhea" id="RHEA-COMP:11060"/>
        <dbReference type="Rhea" id="RHEA-COMP:11605"/>
        <dbReference type="ChEBI" id="CHEBI:15378"/>
        <dbReference type="ChEBI" id="CHEBI:30013"/>
        <dbReference type="ChEBI" id="CHEBI:30616"/>
        <dbReference type="ChEBI" id="CHEBI:61977"/>
        <dbReference type="ChEBI" id="CHEBI:456216"/>
        <dbReference type="EC" id="2.7.11.22"/>
    </reaction>
</comment>
<comment type="similarity">
    <text evidence="1">Belongs to the protein kinase superfamily. CMGC Ser/Thr protein kinase family. CDC2/CDKX subfamily.</text>
</comment>
<dbReference type="PROSITE" id="PS50011">
    <property type="entry name" value="PROTEIN_KINASE_DOM"/>
    <property type="match status" value="1"/>
</dbReference>
<dbReference type="InterPro" id="IPR001849">
    <property type="entry name" value="PH_domain"/>
</dbReference>
<name>A0A6G1LB65_9PEZI</name>
<feature type="region of interest" description="Disordered" evidence="7">
    <location>
        <begin position="469"/>
        <end position="506"/>
    </location>
</feature>
<evidence type="ECO:0000259" key="8">
    <source>
        <dbReference type="PROSITE" id="PS50003"/>
    </source>
</evidence>
<protein>
    <recommendedName>
        <fullName evidence="2">cyclin-dependent kinase</fullName>
        <ecNumber evidence="2">2.7.11.22</ecNumber>
    </recommendedName>
</protein>
<dbReference type="Gene3D" id="3.30.200.20">
    <property type="entry name" value="Phosphorylase Kinase, domain 1"/>
    <property type="match status" value="1"/>
</dbReference>
<dbReference type="SUPFAM" id="SSF56112">
    <property type="entry name" value="Protein kinase-like (PK-like)"/>
    <property type="match status" value="1"/>
</dbReference>
<dbReference type="EC" id="2.7.11.22" evidence="2"/>
<dbReference type="InterPro" id="IPR000719">
    <property type="entry name" value="Prot_kinase_dom"/>
</dbReference>
<sequence length="506" mass="55069">MTALKEGTEYVGESGIKYLAVGALGQQNVFTAVESGNHGNIVVLKAPSEDEAAPWPKFLHELTMHELLKEAPFIRKLLDRILPKNGTGPIMVLEILETTLWHARTQRPFTKSEIRVVARSILQGLLEVHRQGLAYIDLKMQNVLLNGFDPDTPGDGSTLDVKLGDLGIVMDSPSKGVSQPISYRAPEVYFKHELSADVDIWAFGLIYSHLLEARTRFEKTGIYDDLETNSGNMLDREAAVKSALANDYDLENQPYYQDAATPYQHRPSGSQWDVLRQRGLEEDEIEFLQWVLQADPTTRPTALEVLDSRWLKDDGGSPIKGDAAGANMDGAADAGNEVVSRQTSRASRSSEQKRKASSPAADPAPASKAEKAGEQRTFTPTNGQNGFGTLFNYRKDIDTQGSPIQTHPFMASAVTSPIGLGPAGTADEMQLPSTMMDEGKGGEGGGKKSRPTSMRDSITAVADILAGKNLARTESKEVGQDVEPSKEVEEKVDDGSANGGTYLSYR</sequence>
<dbReference type="AlphaFoldDB" id="A0A6G1LB65"/>
<comment type="catalytic activity">
    <reaction evidence="6">
        <text>L-seryl-[protein] + ATP = O-phospho-L-seryl-[protein] + ADP + H(+)</text>
        <dbReference type="Rhea" id="RHEA:17989"/>
        <dbReference type="Rhea" id="RHEA-COMP:9863"/>
        <dbReference type="Rhea" id="RHEA-COMP:11604"/>
        <dbReference type="ChEBI" id="CHEBI:15378"/>
        <dbReference type="ChEBI" id="CHEBI:29999"/>
        <dbReference type="ChEBI" id="CHEBI:30616"/>
        <dbReference type="ChEBI" id="CHEBI:83421"/>
        <dbReference type="ChEBI" id="CHEBI:456216"/>
        <dbReference type="EC" id="2.7.11.22"/>
    </reaction>
</comment>
<evidence type="ECO:0000256" key="5">
    <source>
        <dbReference type="ARBA" id="ARBA00047811"/>
    </source>
</evidence>
<dbReference type="EMBL" id="ML995833">
    <property type="protein sequence ID" value="KAF2769464.1"/>
    <property type="molecule type" value="Genomic_DNA"/>
</dbReference>
<feature type="domain" description="Protein kinase" evidence="9">
    <location>
        <begin position="13"/>
        <end position="311"/>
    </location>
</feature>
<keyword evidence="3" id="KW-0547">Nucleotide-binding</keyword>
<evidence type="ECO:0000256" key="3">
    <source>
        <dbReference type="ARBA" id="ARBA00022741"/>
    </source>
</evidence>
<dbReference type="SMART" id="SM00220">
    <property type="entry name" value="S_TKc"/>
    <property type="match status" value="1"/>
</dbReference>
<dbReference type="Proteomes" id="UP000799436">
    <property type="component" value="Unassembled WGS sequence"/>
</dbReference>
<dbReference type="GO" id="GO:0004693">
    <property type="term" value="F:cyclin-dependent protein serine/threonine kinase activity"/>
    <property type="evidence" value="ECO:0007669"/>
    <property type="project" value="UniProtKB-EC"/>
</dbReference>
<dbReference type="Gene3D" id="1.10.510.10">
    <property type="entry name" value="Transferase(Phosphotransferase) domain 1"/>
    <property type="match status" value="1"/>
</dbReference>
<dbReference type="PANTHER" id="PTHR24056">
    <property type="entry name" value="CELL DIVISION PROTEIN KINASE"/>
    <property type="match status" value="1"/>
</dbReference>
<dbReference type="GO" id="GO:0005524">
    <property type="term" value="F:ATP binding"/>
    <property type="evidence" value="ECO:0007669"/>
    <property type="project" value="UniProtKB-KW"/>
</dbReference>
<feature type="region of interest" description="Disordered" evidence="7">
    <location>
        <begin position="311"/>
        <end position="330"/>
    </location>
</feature>